<reference evidence="1 2" key="1">
    <citation type="submission" date="2015-01" db="EMBL/GenBank/DDBJ databases">
        <authorList>
            <person name="Aslett A.Martin."/>
            <person name="De Silva Nishadi"/>
        </authorList>
    </citation>
    <scope>NUCLEOTIDE SEQUENCE [LARGE SCALE GENOMIC DNA]</scope>
    <source>
        <strain evidence="1 2">R28058</strain>
    </source>
</reference>
<dbReference type="Pfam" id="PF08680">
    <property type="entry name" value="DUF1779"/>
    <property type="match status" value="1"/>
</dbReference>
<dbReference type="InterPro" id="IPR014794">
    <property type="entry name" value="DUF1779"/>
</dbReference>
<evidence type="ECO:0000313" key="2">
    <source>
        <dbReference type="Proteomes" id="UP000049127"/>
    </source>
</evidence>
<accession>A0A0C7GB23</accession>
<sequence>MKKILMIISLVSIFLIGIFVCYEEVKANEGNNGYKQVINTFESINSEFKFYNIKANSYIDRHLSKGEMKNICLDIISSLGLEESNIKWIENKNKPQSQVYAQIEEKDKNISIIVANKSKNESYIIVDILENKVYKDIVDIYKVVENSLNIHSDRVDIYTCLAGEYEKKLQVNKYDDILQKILYNMNAKEIDRVEEENFISITAFSKDIKTDYIEYLGNKVNLNIGIRYSENEEKTMIYIATPIIKLDY</sequence>
<dbReference type="OrthoDB" id="1708334at2"/>
<dbReference type="SUPFAM" id="SSF143842">
    <property type="entry name" value="YwmB-like"/>
    <property type="match status" value="1"/>
</dbReference>
<dbReference type="Proteomes" id="UP000049127">
    <property type="component" value="Unassembled WGS sequence"/>
</dbReference>
<gene>
    <name evidence="1" type="primary">ywmB</name>
    <name evidence="1" type="ORF">R28058_29291</name>
</gene>
<name>A0A0C7GB23_PARSO</name>
<dbReference type="EMBL" id="CEKZ01000024">
    <property type="protein sequence ID" value="CEQ05212.1"/>
    <property type="molecule type" value="Genomic_DNA"/>
</dbReference>
<dbReference type="AlphaFoldDB" id="A0A0C7GB23"/>
<dbReference type="RefSeq" id="WP_055337824.1">
    <property type="nucleotide sequence ID" value="NZ_CDNF01000033.1"/>
</dbReference>
<organism evidence="1 2">
    <name type="scientific">Paraclostridium sordellii</name>
    <name type="common">Clostridium sordellii</name>
    <dbReference type="NCBI Taxonomy" id="1505"/>
    <lineage>
        <taxon>Bacteria</taxon>
        <taxon>Bacillati</taxon>
        <taxon>Bacillota</taxon>
        <taxon>Clostridia</taxon>
        <taxon>Peptostreptococcales</taxon>
        <taxon>Peptostreptococcaceae</taxon>
        <taxon>Paraclostridium</taxon>
    </lineage>
</organism>
<protein>
    <submittedName>
        <fullName evidence="1">Protein of uncharacterized function (DUF1779)</fullName>
    </submittedName>
</protein>
<evidence type="ECO:0000313" key="1">
    <source>
        <dbReference type="EMBL" id="CEQ05212.1"/>
    </source>
</evidence>
<proteinExistence type="predicted"/>
<dbReference type="InterPro" id="IPR036209">
    <property type="entry name" value="YwmB-like_sf"/>
</dbReference>
<dbReference type="Gene3D" id="3.30.360.40">
    <property type="entry name" value="YwmB-like"/>
    <property type="match status" value="1"/>
</dbReference>